<evidence type="ECO:0000313" key="1">
    <source>
        <dbReference type="EMBL" id="GAU29784.1"/>
    </source>
</evidence>
<keyword evidence="2" id="KW-1185">Reference proteome</keyword>
<dbReference type="AlphaFoldDB" id="A0A2Z6MAX4"/>
<dbReference type="Proteomes" id="UP000242715">
    <property type="component" value="Unassembled WGS sequence"/>
</dbReference>
<dbReference type="PANTHER" id="PTHR33103">
    <property type="entry name" value="OS01G0153900 PROTEIN"/>
    <property type="match status" value="1"/>
</dbReference>
<protein>
    <submittedName>
        <fullName evidence="1">Uncharacterized protein</fullName>
    </submittedName>
</protein>
<dbReference type="PANTHER" id="PTHR33103:SF43">
    <property type="entry name" value="DUF674 FAMILY PROTEIN"/>
    <property type="match status" value="1"/>
</dbReference>
<sequence>MTVNVTKKKTPLTDVFLGMKPLITSSGILSCDVKNLTGVGIYITVKCKEASNRLLTLSVLQYYCYDQFDARNERIFDAMLFKSDDDRSNERNFRKMQLVNTVSSMGRPYGQVNRPEMYVVTDDLVVEPLLSPISLLYLLNRFETPLNDLKEQVVVIGMKESLSILKAALTSTSALTNGLRHLLTKVKAEE</sequence>
<proteinExistence type="predicted"/>
<dbReference type="Pfam" id="PF05056">
    <property type="entry name" value="DUF674"/>
    <property type="match status" value="1"/>
</dbReference>
<accession>A0A2Z6MAX4</accession>
<reference evidence="2" key="1">
    <citation type="journal article" date="2017" name="Front. Plant Sci.">
        <title>Climate Clever Clovers: New Paradigm to Reduce the Environmental Footprint of Ruminants by Breeding Low Methanogenic Forages Utilizing Haplotype Variation.</title>
        <authorList>
            <person name="Kaur P."/>
            <person name="Appels R."/>
            <person name="Bayer P.E."/>
            <person name="Keeble-Gagnere G."/>
            <person name="Wang J."/>
            <person name="Hirakawa H."/>
            <person name="Shirasawa K."/>
            <person name="Vercoe P."/>
            <person name="Stefanova K."/>
            <person name="Durmic Z."/>
            <person name="Nichols P."/>
            <person name="Revell C."/>
            <person name="Isobe S.N."/>
            <person name="Edwards D."/>
            <person name="Erskine W."/>
        </authorList>
    </citation>
    <scope>NUCLEOTIDE SEQUENCE [LARGE SCALE GENOMIC DNA]</scope>
    <source>
        <strain evidence="2">cv. Daliak</strain>
    </source>
</reference>
<dbReference type="InterPro" id="IPR007750">
    <property type="entry name" value="DUF674"/>
</dbReference>
<name>A0A2Z6MAX4_TRISU</name>
<dbReference type="EMBL" id="DF973405">
    <property type="protein sequence ID" value="GAU29784.1"/>
    <property type="molecule type" value="Genomic_DNA"/>
</dbReference>
<dbReference type="PROSITE" id="PS51257">
    <property type="entry name" value="PROKAR_LIPOPROTEIN"/>
    <property type="match status" value="1"/>
</dbReference>
<gene>
    <name evidence="1" type="ORF">TSUD_161890</name>
</gene>
<organism evidence="1 2">
    <name type="scientific">Trifolium subterraneum</name>
    <name type="common">Subterranean clover</name>
    <dbReference type="NCBI Taxonomy" id="3900"/>
    <lineage>
        <taxon>Eukaryota</taxon>
        <taxon>Viridiplantae</taxon>
        <taxon>Streptophyta</taxon>
        <taxon>Embryophyta</taxon>
        <taxon>Tracheophyta</taxon>
        <taxon>Spermatophyta</taxon>
        <taxon>Magnoliopsida</taxon>
        <taxon>eudicotyledons</taxon>
        <taxon>Gunneridae</taxon>
        <taxon>Pentapetalae</taxon>
        <taxon>rosids</taxon>
        <taxon>fabids</taxon>
        <taxon>Fabales</taxon>
        <taxon>Fabaceae</taxon>
        <taxon>Papilionoideae</taxon>
        <taxon>50 kb inversion clade</taxon>
        <taxon>NPAAA clade</taxon>
        <taxon>Hologalegina</taxon>
        <taxon>IRL clade</taxon>
        <taxon>Trifolieae</taxon>
        <taxon>Trifolium</taxon>
    </lineage>
</organism>
<dbReference type="OrthoDB" id="1406123at2759"/>
<evidence type="ECO:0000313" key="2">
    <source>
        <dbReference type="Proteomes" id="UP000242715"/>
    </source>
</evidence>